<dbReference type="InParanoid" id="A7F1Q0"/>
<keyword evidence="2" id="KW-1185">Reference proteome</keyword>
<proteinExistence type="predicted"/>
<gene>
    <name evidence="1" type="ORF">SS1G_11521</name>
</gene>
<evidence type="ECO:0000313" key="2">
    <source>
        <dbReference type="Proteomes" id="UP000001312"/>
    </source>
</evidence>
<evidence type="ECO:0000313" key="1">
    <source>
        <dbReference type="EMBL" id="EDN95642.1"/>
    </source>
</evidence>
<protein>
    <submittedName>
        <fullName evidence="1">Uncharacterized protein</fullName>
    </submittedName>
</protein>
<dbReference type="RefSeq" id="XP_001587528.1">
    <property type="nucleotide sequence ID" value="XM_001587478.1"/>
</dbReference>
<dbReference type="GeneID" id="5483796"/>
<organism evidence="1 2">
    <name type="scientific">Sclerotinia sclerotiorum (strain ATCC 18683 / 1980 / Ss-1)</name>
    <name type="common">White mold</name>
    <name type="synonym">Whetzelinia sclerotiorum</name>
    <dbReference type="NCBI Taxonomy" id="665079"/>
    <lineage>
        <taxon>Eukaryota</taxon>
        <taxon>Fungi</taxon>
        <taxon>Dikarya</taxon>
        <taxon>Ascomycota</taxon>
        <taxon>Pezizomycotina</taxon>
        <taxon>Leotiomycetes</taxon>
        <taxon>Helotiales</taxon>
        <taxon>Sclerotiniaceae</taxon>
        <taxon>Sclerotinia</taxon>
    </lineage>
</organism>
<dbReference type="EMBL" id="CH476638">
    <property type="protein sequence ID" value="EDN95642.1"/>
    <property type="molecule type" value="Genomic_DNA"/>
</dbReference>
<accession>A7F1Q0</accession>
<dbReference type="AlphaFoldDB" id="A7F1Q0"/>
<dbReference type="Proteomes" id="UP000001312">
    <property type="component" value="Unassembled WGS sequence"/>
</dbReference>
<sequence length="74" mass="8288">MPPAPSVGKDSYTRSNTSRSCDGTITISNVNERVTHFVGNITWLLQNIRGLSSYCGCFGKPGNYFSWNYTSYRI</sequence>
<name>A7F1Q0_SCLS1</name>
<reference evidence="2" key="1">
    <citation type="journal article" date="2011" name="PLoS Genet.">
        <title>Genomic analysis of the necrotrophic fungal pathogens Sclerotinia sclerotiorum and Botrytis cinerea.</title>
        <authorList>
            <person name="Amselem J."/>
            <person name="Cuomo C.A."/>
            <person name="van Kan J.A."/>
            <person name="Viaud M."/>
            <person name="Benito E.P."/>
            <person name="Couloux A."/>
            <person name="Coutinho P.M."/>
            <person name="de Vries R.P."/>
            <person name="Dyer P.S."/>
            <person name="Fillinger S."/>
            <person name="Fournier E."/>
            <person name="Gout L."/>
            <person name="Hahn M."/>
            <person name="Kohn L."/>
            <person name="Lapalu N."/>
            <person name="Plummer K.M."/>
            <person name="Pradier J.M."/>
            <person name="Quevillon E."/>
            <person name="Sharon A."/>
            <person name="Simon A."/>
            <person name="ten Have A."/>
            <person name="Tudzynski B."/>
            <person name="Tudzynski P."/>
            <person name="Wincker P."/>
            <person name="Andrew M."/>
            <person name="Anthouard V."/>
            <person name="Beever R.E."/>
            <person name="Beffa R."/>
            <person name="Benoit I."/>
            <person name="Bouzid O."/>
            <person name="Brault B."/>
            <person name="Chen Z."/>
            <person name="Choquer M."/>
            <person name="Collemare J."/>
            <person name="Cotton P."/>
            <person name="Danchin E.G."/>
            <person name="Da Silva C."/>
            <person name="Gautier A."/>
            <person name="Giraud C."/>
            <person name="Giraud T."/>
            <person name="Gonzalez C."/>
            <person name="Grossetete S."/>
            <person name="Guldener U."/>
            <person name="Henrissat B."/>
            <person name="Howlett B.J."/>
            <person name="Kodira C."/>
            <person name="Kretschmer M."/>
            <person name="Lappartient A."/>
            <person name="Leroch M."/>
            <person name="Levis C."/>
            <person name="Mauceli E."/>
            <person name="Neuveglise C."/>
            <person name="Oeser B."/>
            <person name="Pearson M."/>
            <person name="Poulain J."/>
            <person name="Poussereau N."/>
            <person name="Quesneville H."/>
            <person name="Rascle C."/>
            <person name="Schumacher J."/>
            <person name="Segurens B."/>
            <person name="Sexton A."/>
            <person name="Silva E."/>
            <person name="Sirven C."/>
            <person name="Soanes D.M."/>
            <person name="Talbot N.J."/>
            <person name="Templeton M."/>
            <person name="Yandava C."/>
            <person name="Yarden O."/>
            <person name="Zeng Q."/>
            <person name="Rollins J.A."/>
            <person name="Lebrun M.H."/>
            <person name="Dickman M."/>
        </authorList>
    </citation>
    <scope>NUCLEOTIDE SEQUENCE [LARGE SCALE GENOMIC DNA]</scope>
    <source>
        <strain evidence="2">ATCC 18683 / 1980 / Ss-1</strain>
    </source>
</reference>
<dbReference type="KEGG" id="ssl:SS1G_11521"/>